<comment type="similarity">
    <text evidence="1">Belongs to the transposase 8 family.</text>
</comment>
<dbReference type="Proteomes" id="UP000239939">
    <property type="component" value="Unassembled WGS sequence"/>
</dbReference>
<proteinExistence type="inferred from homology"/>
<reference evidence="3" key="1">
    <citation type="submission" date="2016-08" db="EMBL/GenBank/DDBJ databases">
        <authorList>
            <person name="Merda D."/>
            <person name="Briand M."/>
            <person name="Taghouti G."/>
            <person name="Carrere S."/>
            <person name="Gouzy J."/>
            <person name="Portier P."/>
            <person name="Jacques M.-A."/>
            <person name="Fischer-Le Saux M."/>
        </authorList>
    </citation>
    <scope>NUCLEOTIDE SEQUENCE [LARGE SCALE GENOMIC DNA]</scope>
    <source>
        <strain evidence="3">CFBP1817</strain>
    </source>
</reference>
<dbReference type="GO" id="GO:0003677">
    <property type="term" value="F:DNA binding"/>
    <property type="evidence" value="ECO:0007669"/>
    <property type="project" value="InterPro"/>
</dbReference>
<sequence>MVDSEVSMSSKRYTQEVKVEAVKQVTDRGHSVADAAGRLRISIHRLYAWRKHDANRSSTHPAASDQASELRRVKSELRRFEPMACLRSALRGASGPPDASPSITRRTVGDDSPVSLTICINPWPRRCSRTPCLRRSCNRSSV</sequence>
<evidence type="ECO:0000256" key="1">
    <source>
        <dbReference type="ARBA" id="ARBA00009964"/>
    </source>
</evidence>
<dbReference type="InterPro" id="IPR009057">
    <property type="entry name" value="Homeodomain-like_sf"/>
</dbReference>
<gene>
    <name evidence="2" type="ORF">XpopCFBP1817_04320</name>
</gene>
<dbReference type="GO" id="GO:0004803">
    <property type="term" value="F:transposase activity"/>
    <property type="evidence" value="ECO:0007669"/>
    <property type="project" value="InterPro"/>
</dbReference>
<organism evidence="2 3">
    <name type="scientific">Xanthomonas populi</name>
    <dbReference type="NCBI Taxonomy" id="53414"/>
    <lineage>
        <taxon>Bacteria</taxon>
        <taxon>Pseudomonadati</taxon>
        <taxon>Pseudomonadota</taxon>
        <taxon>Gammaproteobacteria</taxon>
        <taxon>Lysobacterales</taxon>
        <taxon>Lysobacteraceae</taxon>
        <taxon>Xanthomonas</taxon>
    </lineage>
</organism>
<dbReference type="AlphaFoldDB" id="A0A2S7EYQ9"/>
<evidence type="ECO:0000313" key="3">
    <source>
        <dbReference type="Proteomes" id="UP000239939"/>
    </source>
</evidence>
<dbReference type="InterPro" id="IPR002514">
    <property type="entry name" value="Transposase_8"/>
</dbReference>
<dbReference type="GO" id="GO:0006313">
    <property type="term" value="P:DNA transposition"/>
    <property type="evidence" value="ECO:0007669"/>
    <property type="project" value="InterPro"/>
</dbReference>
<protein>
    <recommendedName>
        <fullName evidence="4">Transposase</fullName>
    </recommendedName>
</protein>
<evidence type="ECO:0008006" key="4">
    <source>
        <dbReference type="Google" id="ProtNLM"/>
    </source>
</evidence>
<dbReference type="EMBL" id="MDEJ01000016">
    <property type="protein sequence ID" value="PPU98301.1"/>
    <property type="molecule type" value="Genomic_DNA"/>
</dbReference>
<accession>A0A2S7EYQ9</accession>
<keyword evidence="3" id="KW-1185">Reference proteome</keyword>
<evidence type="ECO:0000313" key="2">
    <source>
        <dbReference type="EMBL" id="PPU98301.1"/>
    </source>
</evidence>
<dbReference type="SUPFAM" id="SSF46689">
    <property type="entry name" value="Homeodomain-like"/>
    <property type="match status" value="1"/>
</dbReference>
<comment type="caution">
    <text evidence="2">The sequence shown here is derived from an EMBL/GenBank/DDBJ whole genome shotgun (WGS) entry which is preliminary data.</text>
</comment>
<dbReference type="Pfam" id="PF01527">
    <property type="entry name" value="HTH_Tnp_1"/>
    <property type="match status" value="1"/>
</dbReference>
<name>A0A2S7EYQ9_9XANT</name>